<gene>
    <name evidence="1" type="ORF">POCULU_LOCUS8997</name>
</gene>
<keyword evidence="2" id="KW-1185">Reference proteome</keyword>
<organism evidence="1 2">
    <name type="scientific">Paraglomus occultum</name>
    <dbReference type="NCBI Taxonomy" id="144539"/>
    <lineage>
        <taxon>Eukaryota</taxon>
        <taxon>Fungi</taxon>
        <taxon>Fungi incertae sedis</taxon>
        <taxon>Mucoromycota</taxon>
        <taxon>Glomeromycotina</taxon>
        <taxon>Glomeromycetes</taxon>
        <taxon>Paraglomerales</taxon>
        <taxon>Paraglomeraceae</taxon>
        <taxon>Paraglomus</taxon>
    </lineage>
</organism>
<evidence type="ECO:0000313" key="1">
    <source>
        <dbReference type="EMBL" id="CAG8632987.1"/>
    </source>
</evidence>
<sequence>MKSGDGGVDLIVWRKDCVVFIQCKDHADKIGTSTTLSGVLLKRSKRYFGIVVVPKVAEGAVHEANTSPRPLILSYEDTIVQDLWMLIRSRLEALKVEENEIVTRMKSEMEGVVESWQLVIERRELEAGNELMRAQMKNAMMTRANELLMRENEELATFPFANGAMDHTPLIPFTPLDVNGMLHCQQPACLESMEPMEYKLHHSIPLNSE</sequence>
<dbReference type="EMBL" id="CAJVPJ010003003">
    <property type="protein sequence ID" value="CAG8632987.1"/>
    <property type="molecule type" value="Genomic_DNA"/>
</dbReference>
<proteinExistence type="predicted"/>
<accession>A0A9N9GXU3</accession>
<dbReference type="AlphaFoldDB" id="A0A9N9GXU3"/>
<name>A0A9N9GXU3_9GLOM</name>
<reference evidence="1" key="1">
    <citation type="submission" date="2021-06" db="EMBL/GenBank/DDBJ databases">
        <authorList>
            <person name="Kallberg Y."/>
            <person name="Tangrot J."/>
            <person name="Rosling A."/>
        </authorList>
    </citation>
    <scope>NUCLEOTIDE SEQUENCE</scope>
    <source>
        <strain evidence="1">IA702</strain>
    </source>
</reference>
<dbReference type="Proteomes" id="UP000789572">
    <property type="component" value="Unassembled WGS sequence"/>
</dbReference>
<protein>
    <submittedName>
        <fullName evidence="1">74_t:CDS:1</fullName>
    </submittedName>
</protein>
<evidence type="ECO:0000313" key="2">
    <source>
        <dbReference type="Proteomes" id="UP000789572"/>
    </source>
</evidence>
<comment type="caution">
    <text evidence="1">The sequence shown here is derived from an EMBL/GenBank/DDBJ whole genome shotgun (WGS) entry which is preliminary data.</text>
</comment>